<keyword evidence="1 2" id="KW-0694">RNA-binding</keyword>
<dbReference type="Pfam" id="PF00076">
    <property type="entry name" value="RRM_1"/>
    <property type="match status" value="1"/>
</dbReference>
<gene>
    <name evidence="5" type="primary">LOC110797528</name>
</gene>
<dbReference type="Proteomes" id="UP000813463">
    <property type="component" value="Chromosome 2"/>
</dbReference>
<name>A0A9R0K5C7_SPIOL</name>
<protein>
    <submittedName>
        <fullName evidence="5">Small RNA-binding protein 11, chloroplastic</fullName>
    </submittedName>
</protein>
<reference evidence="4" key="1">
    <citation type="journal article" date="2021" name="Nat. Commun.">
        <title>Genomic analyses provide insights into spinach domestication and the genetic basis of agronomic traits.</title>
        <authorList>
            <person name="Cai X."/>
            <person name="Sun X."/>
            <person name="Xu C."/>
            <person name="Sun H."/>
            <person name="Wang X."/>
            <person name="Ge C."/>
            <person name="Zhang Z."/>
            <person name="Wang Q."/>
            <person name="Fei Z."/>
            <person name="Jiao C."/>
            <person name="Wang Q."/>
        </authorList>
    </citation>
    <scope>NUCLEOTIDE SEQUENCE [LARGE SCALE GENOMIC DNA]</scope>
    <source>
        <strain evidence="4">cv. Varoflay</strain>
    </source>
</reference>
<keyword evidence="4" id="KW-1185">Reference proteome</keyword>
<dbReference type="SUPFAM" id="SSF54928">
    <property type="entry name" value="RNA-binding domain, RBD"/>
    <property type="match status" value="1"/>
</dbReference>
<dbReference type="InterPro" id="IPR035979">
    <property type="entry name" value="RBD_domain_sf"/>
</dbReference>
<evidence type="ECO:0000313" key="4">
    <source>
        <dbReference type="Proteomes" id="UP000813463"/>
    </source>
</evidence>
<evidence type="ECO:0000256" key="1">
    <source>
        <dbReference type="ARBA" id="ARBA00022884"/>
    </source>
</evidence>
<accession>A0A9R0K5C7</accession>
<dbReference type="GO" id="GO:0003723">
    <property type="term" value="F:RNA binding"/>
    <property type="evidence" value="ECO:0007669"/>
    <property type="project" value="UniProtKB-UniRule"/>
</dbReference>
<dbReference type="KEGG" id="soe:110797528"/>
<feature type="domain" description="RRM" evidence="3">
    <location>
        <begin position="43"/>
        <end position="121"/>
    </location>
</feature>
<evidence type="ECO:0000259" key="3">
    <source>
        <dbReference type="PROSITE" id="PS50102"/>
    </source>
</evidence>
<evidence type="ECO:0000256" key="2">
    <source>
        <dbReference type="PROSITE-ProRule" id="PRU00176"/>
    </source>
</evidence>
<dbReference type="InterPro" id="IPR000504">
    <property type="entry name" value="RRM_dom"/>
</dbReference>
<dbReference type="GeneID" id="110797528"/>
<proteinExistence type="predicted"/>
<evidence type="ECO:0000313" key="5">
    <source>
        <dbReference type="RefSeq" id="XP_021858338.1"/>
    </source>
</evidence>
<dbReference type="Gene3D" id="3.30.70.330">
    <property type="match status" value="1"/>
</dbReference>
<dbReference type="InterPro" id="IPR012677">
    <property type="entry name" value="Nucleotide-bd_a/b_plait_sf"/>
</dbReference>
<reference evidence="5" key="2">
    <citation type="submission" date="2025-08" db="UniProtKB">
        <authorList>
            <consortium name="RefSeq"/>
        </authorList>
    </citation>
    <scope>IDENTIFICATION</scope>
    <source>
        <tissue evidence="5">Leaf</tissue>
    </source>
</reference>
<organism evidence="4 5">
    <name type="scientific">Spinacia oleracea</name>
    <name type="common">Spinach</name>
    <dbReference type="NCBI Taxonomy" id="3562"/>
    <lineage>
        <taxon>Eukaryota</taxon>
        <taxon>Viridiplantae</taxon>
        <taxon>Streptophyta</taxon>
        <taxon>Embryophyta</taxon>
        <taxon>Tracheophyta</taxon>
        <taxon>Spermatophyta</taxon>
        <taxon>Magnoliopsida</taxon>
        <taxon>eudicotyledons</taxon>
        <taxon>Gunneridae</taxon>
        <taxon>Pentapetalae</taxon>
        <taxon>Caryophyllales</taxon>
        <taxon>Chenopodiaceae</taxon>
        <taxon>Chenopodioideae</taxon>
        <taxon>Anserineae</taxon>
        <taxon>Spinacia</taxon>
    </lineage>
</organism>
<dbReference type="RefSeq" id="XP_021858338.1">
    <property type="nucleotide sequence ID" value="XM_022002646.2"/>
</dbReference>
<dbReference type="PANTHER" id="PTHR48027">
    <property type="entry name" value="HETEROGENEOUS NUCLEAR RIBONUCLEOPROTEIN 87F-RELATED"/>
    <property type="match status" value="1"/>
</dbReference>
<dbReference type="SMART" id="SM00360">
    <property type="entry name" value="RRM"/>
    <property type="match status" value="1"/>
</dbReference>
<sequence length="144" mass="15725">MVALLRKITTNSAAIVGRHFTFSPPGIPISPTSSLLSRRAIATKLFVGGLSFHTTEKTLAEAFSQYGQVIEASIVHDRVSERSKGFGFVTYASIDEADKALTEMNGKQVHGRNIFVDYAKMKPDFRTERPIARGPPVADAESVQ</sequence>
<dbReference type="InterPro" id="IPR052462">
    <property type="entry name" value="SLIRP/GR-RBP-like"/>
</dbReference>
<dbReference type="AlphaFoldDB" id="A0A9R0K5C7"/>
<dbReference type="PROSITE" id="PS50102">
    <property type="entry name" value="RRM"/>
    <property type="match status" value="1"/>
</dbReference>